<dbReference type="FunFam" id="3.40.50.2000:FF:000061">
    <property type="entry name" value="UDP-glycosyltransferase 83A1"/>
    <property type="match status" value="1"/>
</dbReference>
<evidence type="ECO:0000256" key="1">
    <source>
        <dbReference type="ARBA" id="ARBA00009995"/>
    </source>
</evidence>
<dbReference type="SUPFAM" id="SSF53756">
    <property type="entry name" value="UDP-Glycosyltransferase/glycogen phosphorylase"/>
    <property type="match status" value="1"/>
</dbReference>
<dbReference type="InterPro" id="IPR002213">
    <property type="entry name" value="UDP_glucos_trans"/>
</dbReference>
<dbReference type="Pfam" id="PF00201">
    <property type="entry name" value="UDPGT"/>
    <property type="match status" value="1"/>
</dbReference>
<dbReference type="Pfam" id="PF26168">
    <property type="entry name" value="Glyco_transf_N"/>
    <property type="match status" value="1"/>
</dbReference>
<evidence type="ECO:0000259" key="3">
    <source>
        <dbReference type="Pfam" id="PF26168"/>
    </source>
</evidence>
<keyword evidence="2" id="KW-0808">Transferase</keyword>
<dbReference type="GO" id="GO:0080043">
    <property type="term" value="F:quercetin 3-O-glucosyltransferase activity"/>
    <property type="evidence" value="ECO:0000318"/>
    <property type="project" value="GO_Central"/>
</dbReference>
<dbReference type="Gene3D" id="3.40.50.2000">
    <property type="entry name" value="Glycogen Phosphorylase B"/>
    <property type="match status" value="2"/>
</dbReference>
<dbReference type="OrthoDB" id="5835829at2759"/>
<sequence>MRASLHFSIMGRKPHVIVVPYPAQGHVAPLMKLAYNLADHGIKVTFVNTESIHVKLMSAMSEKFKEGIPISLVSVPEGLDGEDTRAFLERAPSSMPLLLQNLIENINESNIDDQVTHVIADVTAEWALEAAKKMGIELAAFVPCGVATLAFVLHAHRLTEAGIIDDYGVPMKDEPISLSNSIPAWKKNELAWSFPGNPESEKFLFLNSVLTATENVKISDWLLVNSFYELEPSACDLIPNILPIGPLFASDHLGTFAGNFCAEDSTCLNWLDQQPPRSVIYAGFGSTRACDQQQFNELALGLEMVGQPFLWVVRSNFTNGIVEFPDGFLERVEKHGKIVEWAPQEKALAHPSTACFFSHCGWNSILEGISQGVPFLCWPYFADQFHNRNYMCETWKIGLELIPDENGIVTRHEIKTKLEKLLSDKDIEANSLKLKEMAGKSTSEGGSSFNNLTSFIEQMKQQDV</sequence>
<dbReference type="CDD" id="cd03784">
    <property type="entry name" value="GT1_Gtf-like"/>
    <property type="match status" value="1"/>
</dbReference>
<dbReference type="PANTHER" id="PTHR11926:SF1412">
    <property type="entry name" value="UDP-GLYCOSYLTRANSFERASE 83A1-LIKE"/>
    <property type="match status" value="1"/>
</dbReference>
<proteinExistence type="inferred from homology"/>
<dbReference type="InterPro" id="IPR058980">
    <property type="entry name" value="Glyco_transf_N"/>
</dbReference>
<evidence type="ECO:0000256" key="2">
    <source>
        <dbReference type="ARBA" id="ARBA00022679"/>
    </source>
</evidence>
<evidence type="ECO:0000313" key="4">
    <source>
        <dbReference type="EMBL" id="OAY47540.1"/>
    </source>
</evidence>
<comment type="similarity">
    <text evidence="1">Belongs to the UDP-glycosyltransferase family.</text>
</comment>
<organism evidence="4">
    <name type="scientific">Manihot esculenta</name>
    <name type="common">Cassava</name>
    <name type="synonym">Jatropha manihot</name>
    <dbReference type="NCBI Taxonomy" id="3983"/>
    <lineage>
        <taxon>Eukaryota</taxon>
        <taxon>Viridiplantae</taxon>
        <taxon>Streptophyta</taxon>
        <taxon>Embryophyta</taxon>
        <taxon>Tracheophyta</taxon>
        <taxon>Spermatophyta</taxon>
        <taxon>Magnoliopsida</taxon>
        <taxon>eudicotyledons</taxon>
        <taxon>Gunneridae</taxon>
        <taxon>Pentapetalae</taxon>
        <taxon>rosids</taxon>
        <taxon>fabids</taxon>
        <taxon>Malpighiales</taxon>
        <taxon>Euphorbiaceae</taxon>
        <taxon>Crotonoideae</taxon>
        <taxon>Manihoteae</taxon>
        <taxon>Manihot</taxon>
    </lineage>
</organism>
<dbReference type="GO" id="GO:0005737">
    <property type="term" value="C:cytoplasm"/>
    <property type="evidence" value="ECO:0000318"/>
    <property type="project" value="GO_Central"/>
</dbReference>
<dbReference type="AlphaFoldDB" id="A0A2C9VRH2"/>
<accession>A0A2C9VRH2</accession>
<dbReference type="EMBL" id="CM004392">
    <property type="protein sequence ID" value="OAY47540.1"/>
    <property type="molecule type" value="Genomic_DNA"/>
</dbReference>
<dbReference type="FunFam" id="3.40.50.2000:FF:000108">
    <property type="entry name" value="UDP-glycosyltransferase 83A1"/>
    <property type="match status" value="1"/>
</dbReference>
<gene>
    <name evidence="4" type="ORF">MANES_06G086400</name>
</gene>
<name>A0A2C9VRH2_MANES</name>
<reference evidence="4" key="1">
    <citation type="submission" date="2016-02" db="EMBL/GenBank/DDBJ databases">
        <title>WGS assembly of Manihot esculenta.</title>
        <authorList>
            <person name="Bredeson J.V."/>
            <person name="Prochnik S.E."/>
            <person name="Lyons J.B."/>
            <person name="Schmutz J."/>
            <person name="Grimwood J."/>
            <person name="Vrebalov J."/>
            <person name="Bart R.S."/>
            <person name="Amuge T."/>
            <person name="Ferguson M.E."/>
            <person name="Green R."/>
            <person name="Putnam N."/>
            <person name="Stites J."/>
            <person name="Rounsley S."/>
            <person name="Rokhsar D.S."/>
        </authorList>
    </citation>
    <scope>NUCLEOTIDE SEQUENCE [LARGE SCALE GENOMIC DNA]</scope>
    <source>
        <tissue evidence="4">Leaf</tissue>
    </source>
</reference>
<dbReference type="GO" id="GO:0080044">
    <property type="term" value="F:quercetin 7-O-glucosyltransferase activity"/>
    <property type="evidence" value="ECO:0000318"/>
    <property type="project" value="GO_Central"/>
</dbReference>
<protein>
    <recommendedName>
        <fullName evidence="3">Glycosyltransferase N-terminal domain-containing protein</fullName>
    </recommendedName>
</protein>
<feature type="domain" description="Glycosyltransferase N-terminal" evidence="3">
    <location>
        <begin position="16"/>
        <end position="51"/>
    </location>
</feature>
<dbReference type="PANTHER" id="PTHR11926">
    <property type="entry name" value="GLUCOSYL/GLUCURONOSYL TRANSFERASES"/>
    <property type="match status" value="1"/>
</dbReference>